<keyword evidence="9" id="KW-0479">Metal-binding</keyword>
<protein>
    <recommendedName>
        <fullName evidence="5">Phenylalanine--tRNA ligase beta subunit</fullName>
        <ecNumber evidence="4">6.1.1.20</ecNumber>
    </recommendedName>
    <alternativeName>
        <fullName evidence="16">Phenylalanyl-tRNA synthetase beta subunit</fullName>
    </alternativeName>
</protein>
<organism evidence="22 23">
    <name type="scientific">Candidatus Electrothrix marina</name>
    <dbReference type="NCBI Taxonomy" id="1859130"/>
    <lineage>
        <taxon>Bacteria</taxon>
        <taxon>Pseudomonadati</taxon>
        <taxon>Thermodesulfobacteriota</taxon>
        <taxon>Desulfobulbia</taxon>
        <taxon>Desulfobulbales</taxon>
        <taxon>Desulfobulbaceae</taxon>
        <taxon>Candidatus Electrothrix</taxon>
    </lineage>
</organism>
<evidence type="ECO:0000313" key="22">
    <source>
        <dbReference type="EMBL" id="RWX52121.1"/>
    </source>
</evidence>
<dbReference type="Pfam" id="PF03483">
    <property type="entry name" value="B3_4"/>
    <property type="match status" value="1"/>
</dbReference>
<feature type="domain" description="B5" evidence="21">
    <location>
        <begin position="449"/>
        <end position="525"/>
    </location>
</feature>
<keyword evidence="7 18" id="KW-0820">tRNA-binding</keyword>
<comment type="catalytic activity">
    <reaction evidence="17">
        <text>tRNA(Phe) + L-phenylalanine + ATP = L-phenylalanyl-tRNA(Phe) + AMP + diphosphate + H(+)</text>
        <dbReference type="Rhea" id="RHEA:19413"/>
        <dbReference type="Rhea" id="RHEA-COMP:9668"/>
        <dbReference type="Rhea" id="RHEA-COMP:9699"/>
        <dbReference type="ChEBI" id="CHEBI:15378"/>
        <dbReference type="ChEBI" id="CHEBI:30616"/>
        <dbReference type="ChEBI" id="CHEBI:33019"/>
        <dbReference type="ChEBI" id="CHEBI:58095"/>
        <dbReference type="ChEBI" id="CHEBI:78442"/>
        <dbReference type="ChEBI" id="CHEBI:78531"/>
        <dbReference type="ChEBI" id="CHEBI:456215"/>
        <dbReference type="EC" id="6.1.1.20"/>
    </reaction>
</comment>
<evidence type="ECO:0000256" key="19">
    <source>
        <dbReference type="SAM" id="MobiDB-lite"/>
    </source>
</evidence>
<evidence type="ECO:0000256" key="5">
    <source>
        <dbReference type="ARBA" id="ARBA00017032"/>
    </source>
</evidence>
<comment type="similarity">
    <text evidence="2">Belongs to the phenylalanyl-tRNA synthetase beta subunit family. Type 1 subfamily.</text>
</comment>
<evidence type="ECO:0000256" key="13">
    <source>
        <dbReference type="ARBA" id="ARBA00022884"/>
    </source>
</evidence>
<keyword evidence="23" id="KW-1185">Reference proteome</keyword>
<evidence type="ECO:0000256" key="8">
    <source>
        <dbReference type="ARBA" id="ARBA00022598"/>
    </source>
</evidence>
<dbReference type="InterPro" id="IPR004532">
    <property type="entry name" value="Phe-tRNA-ligase_IIc_bsu_bact"/>
</dbReference>
<dbReference type="FunFam" id="2.40.50.140:FF:000045">
    <property type="entry name" value="Phenylalanine--tRNA ligase beta subunit"/>
    <property type="match status" value="1"/>
</dbReference>
<dbReference type="Gene3D" id="3.50.40.10">
    <property type="entry name" value="Phenylalanyl-trna Synthetase, Chain B, domain 3"/>
    <property type="match status" value="1"/>
</dbReference>
<keyword evidence="10" id="KW-0547">Nucleotide-binding</keyword>
<dbReference type="CDD" id="cd02796">
    <property type="entry name" value="tRNA_bind_bactPheRS"/>
    <property type="match status" value="1"/>
</dbReference>
<dbReference type="GO" id="GO:0005524">
    <property type="term" value="F:ATP binding"/>
    <property type="evidence" value="ECO:0007669"/>
    <property type="project" value="UniProtKB-KW"/>
</dbReference>
<dbReference type="PANTHER" id="PTHR10947:SF0">
    <property type="entry name" value="PHENYLALANINE--TRNA LIGASE BETA SUBUNIT"/>
    <property type="match status" value="1"/>
</dbReference>
<name>A0A444JG81_9BACT</name>
<dbReference type="InterPro" id="IPR005147">
    <property type="entry name" value="tRNA_synthase_B5-dom"/>
</dbReference>
<evidence type="ECO:0000256" key="7">
    <source>
        <dbReference type="ARBA" id="ARBA00022555"/>
    </source>
</evidence>
<dbReference type="InterPro" id="IPR045060">
    <property type="entry name" value="Phe-tRNA-ligase_IIc_bsu"/>
</dbReference>
<feature type="region of interest" description="Disordered" evidence="19">
    <location>
        <begin position="528"/>
        <end position="559"/>
    </location>
</feature>
<evidence type="ECO:0000256" key="17">
    <source>
        <dbReference type="ARBA" id="ARBA00049255"/>
    </source>
</evidence>
<keyword evidence="15 22" id="KW-0030">Aminoacyl-tRNA synthetase</keyword>
<keyword evidence="13 18" id="KW-0694">RNA-binding</keyword>
<dbReference type="PROSITE" id="PS51483">
    <property type="entry name" value="B5"/>
    <property type="match status" value="1"/>
</dbReference>
<keyword evidence="11" id="KW-0067">ATP-binding</keyword>
<comment type="caution">
    <text evidence="22">The sequence shown here is derived from an EMBL/GenBank/DDBJ whole genome shotgun (WGS) entry which is preliminary data.</text>
</comment>
<dbReference type="GO" id="GO:0000287">
    <property type="term" value="F:magnesium ion binding"/>
    <property type="evidence" value="ECO:0007669"/>
    <property type="project" value="InterPro"/>
</dbReference>
<keyword evidence="12" id="KW-0460">Magnesium</keyword>
<dbReference type="AlphaFoldDB" id="A0A444JG81"/>
<dbReference type="GO" id="GO:0006432">
    <property type="term" value="P:phenylalanyl-tRNA aminoacylation"/>
    <property type="evidence" value="ECO:0007669"/>
    <property type="project" value="InterPro"/>
</dbReference>
<dbReference type="GO" id="GO:0000049">
    <property type="term" value="F:tRNA binding"/>
    <property type="evidence" value="ECO:0007669"/>
    <property type="project" value="UniProtKB-UniRule"/>
</dbReference>
<dbReference type="NCBIfam" id="TIGR00472">
    <property type="entry name" value="pheT_bact"/>
    <property type="match status" value="1"/>
</dbReference>
<dbReference type="Proteomes" id="UP000288892">
    <property type="component" value="Unassembled WGS sequence"/>
</dbReference>
<feature type="domain" description="TRNA-binding" evidence="20">
    <location>
        <begin position="88"/>
        <end position="196"/>
    </location>
</feature>
<evidence type="ECO:0000256" key="10">
    <source>
        <dbReference type="ARBA" id="ARBA00022741"/>
    </source>
</evidence>
<evidence type="ECO:0000313" key="23">
    <source>
        <dbReference type="Proteomes" id="UP000288892"/>
    </source>
</evidence>
<dbReference type="InterPro" id="IPR005146">
    <property type="entry name" value="B3/B4_tRNA-bd"/>
</dbReference>
<dbReference type="InterPro" id="IPR002547">
    <property type="entry name" value="tRNA-bd_dom"/>
</dbReference>
<evidence type="ECO:0000259" key="20">
    <source>
        <dbReference type="PROSITE" id="PS50886"/>
    </source>
</evidence>
<dbReference type="GO" id="GO:0009328">
    <property type="term" value="C:phenylalanine-tRNA ligase complex"/>
    <property type="evidence" value="ECO:0007669"/>
    <property type="project" value="TreeGrafter"/>
</dbReference>
<keyword evidence="8 22" id="KW-0436">Ligase</keyword>
<evidence type="ECO:0000256" key="1">
    <source>
        <dbReference type="ARBA" id="ARBA00004496"/>
    </source>
</evidence>
<evidence type="ECO:0000259" key="21">
    <source>
        <dbReference type="PROSITE" id="PS51483"/>
    </source>
</evidence>
<dbReference type="InterPro" id="IPR033714">
    <property type="entry name" value="tRNA_bind_bactPheRS"/>
</dbReference>
<evidence type="ECO:0000256" key="15">
    <source>
        <dbReference type="ARBA" id="ARBA00023146"/>
    </source>
</evidence>
<evidence type="ECO:0000256" key="9">
    <source>
        <dbReference type="ARBA" id="ARBA00022723"/>
    </source>
</evidence>
<dbReference type="InterPro" id="IPR012340">
    <property type="entry name" value="NA-bd_OB-fold"/>
</dbReference>
<dbReference type="SUPFAM" id="SSF56037">
    <property type="entry name" value="PheT/TilS domain"/>
    <property type="match status" value="1"/>
</dbReference>
<dbReference type="SUPFAM" id="SSF46955">
    <property type="entry name" value="Putative DNA-binding domain"/>
    <property type="match status" value="1"/>
</dbReference>
<dbReference type="SMART" id="SM00874">
    <property type="entry name" value="B5"/>
    <property type="match status" value="1"/>
</dbReference>
<dbReference type="NCBIfam" id="NF045760">
    <property type="entry name" value="YtpR"/>
    <property type="match status" value="1"/>
</dbReference>
<dbReference type="Pfam" id="PF03484">
    <property type="entry name" value="B5"/>
    <property type="match status" value="1"/>
</dbReference>
<dbReference type="InterPro" id="IPR009061">
    <property type="entry name" value="DNA-bd_dom_put_sf"/>
</dbReference>
<reference evidence="22 23" key="1">
    <citation type="submission" date="2017-01" db="EMBL/GenBank/DDBJ databases">
        <title>The cable genome- insights into the physiology and evolution of filamentous bacteria capable of sulfide oxidation via long distance electron transfer.</title>
        <authorList>
            <person name="Schreiber L."/>
            <person name="Bjerg J.T."/>
            <person name="Boggild A."/>
            <person name="Van De Vossenberg J."/>
            <person name="Meysman F."/>
            <person name="Nielsen L.P."/>
            <person name="Schramm A."/>
            <person name="Kjeldsen K.U."/>
        </authorList>
    </citation>
    <scope>NUCLEOTIDE SEQUENCE [LARGE SCALE GENOMIC DNA]</scope>
    <source>
        <strain evidence="22">A5</strain>
    </source>
</reference>
<sequence length="559" mass="62033">MKTIFGFFISFSPSSVQPGEIVRYRSSEPLQKNVITPTKQRRTNSYIPMKFTLSWLGNYISLDGLTPDQLAERLTMLGLEVDAVEELYVGLDAIQTAKVLSVQKHPNADRLSLCEVEIGEEKVPIVCGASNVRPGLITAIARPGVTLPGGMKIKKAKVRGEVSMGMLCSWRELGIGEEHAGIIELDSSLTSGQSLAEVLELSDTMIEIDLTPNRPDCTAVLGIAREVSGFTEQKVTPPVSSLPELGDSTSQFIVKINEPKLCPRYAARKLTDVVIKPSPWWLQRQLLAVGMRPINNIVDITNFVMLEYGQPLHAFDFQELAGKTIEVRCPHENEATFTTLDKSERKIEPDMLMICDAEKPVAVAGVMGGLHSEVTEKTTEILLESACFDPVSVRRTARQLNLSTEASYRFERGINPDGVTEAMERAAQLICELADARIADGVDLYPGKKELLQLDLRVKRVNSLLGIRLTGRRIAEYLRGIDFTVADEDSATLAVTVPPFRVDIEREVDLVEELARLVGYNEIPTARPNISMDYPQRDDMRRSGRKQHPCLSEPVFTRP</sequence>
<evidence type="ECO:0000256" key="18">
    <source>
        <dbReference type="PROSITE-ProRule" id="PRU00209"/>
    </source>
</evidence>
<dbReference type="FunFam" id="3.50.40.10:FF:000001">
    <property type="entry name" value="Phenylalanine--tRNA ligase beta subunit"/>
    <property type="match status" value="1"/>
</dbReference>
<proteinExistence type="inferred from homology"/>
<dbReference type="EC" id="6.1.1.20" evidence="4"/>
<dbReference type="PROSITE" id="PS50886">
    <property type="entry name" value="TRBD"/>
    <property type="match status" value="1"/>
</dbReference>
<dbReference type="GO" id="GO:0004826">
    <property type="term" value="F:phenylalanine-tRNA ligase activity"/>
    <property type="evidence" value="ECO:0007669"/>
    <property type="project" value="UniProtKB-EC"/>
</dbReference>
<evidence type="ECO:0000256" key="6">
    <source>
        <dbReference type="ARBA" id="ARBA00022490"/>
    </source>
</evidence>
<comment type="subunit">
    <text evidence="3">Tetramer of two alpha and two beta subunits.</text>
</comment>
<dbReference type="Gene3D" id="3.30.56.10">
    <property type="match status" value="2"/>
</dbReference>
<dbReference type="SMART" id="SM00873">
    <property type="entry name" value="B3_4"/>
    <property type="match status" value="1"/>
</dbReference>
<evidence type="ECO:0000256" key="4">
    <source>
        <dbReference type="ARBA" id="ARBA00012814"/>
    </source>
</evidence>
<dbReference type="SUPFAM" id="SSF50249">
    <property type="entry name" value="Nucleic acid-binding proteins"/>
    <property type="match status" value="1"/>
</dbReference>
<dbReference type="Gene3D" id="2.40.50.140">
    <property type="entry name" value="Nucleic acid-binding proteins"/>
    <property type="match status" value="1"/>
</dbReference>
<comment type="subcellular location">
    <subcellularLocation>
        <location evidence="1">Cytoplasm</location>
    </subcellularLocation>
</comment>
<dbReference type="Pfam" id="PF01588">
    <property type="entry name" value="tRNA_bind"/>
    <property type="match status" value="1"/>
</dbReference>
<keyword evidence="14" id="KW-0648">Protein biosynthesis</keyword>
<evidence type="ECO:0000256" key="14">
    <source>
        <dbReference type="ARBA" id="ARBA00022917"/>
    </source>
</evidence>
<keyword evidence="6" id="KW-0963">Cytoplasm</keyword>
<gene>
    <name evidence="22" type="ORF">VU01_10386</name>
</gene>
<dbReference type="PANTHER" id="PTHR10947">
    <property type="entry name" value="PHENYLALANYL-TRNA SYNTHETASE BETA CHAIN AND LEUCINE-RICH REPEAT-CONTAINING PROTEIN 47"/>
    <property type="match status" value="1"/>
</dbReference>
<evidence type="ECO:0000256" key="16">
    <source>
        <dbReference type="ARBA" id="ARBA00033189"/>
    </source>
</evidence>
<dbReference type="InterPro" id="IPR020825">
    <property type="entry name" value="Phe-tRNA_synthase-like_B3/B4"/>
</dbReference>
<evidence type="ECO:0000256" key="12">
    <source>
        <dbReference type="ARBA" id="ARBA00022842"/>
    </source>
</evidence>
<evidence type="ECO:0000256" key="3">
    <source>
        <dbReference type="ARBA" id="ARBA00011209"/>
    </source>
</evidence>
<accession>A0A444JG81</accession>
<evidence type="ECO:0000256" key="2">
    <source>
        <dbReference type="ARBA" id="ARBA00008653"/>
    </source>
</evidence>
<evidence type="ECO:0000256" key="11">
    <source>
        <dbReference type="ARBA" id="ARBA00022840"/>
    </source>
</evidence>
<dbReference type="EMBL" id="MTKS01000038">
    <property type="protein sequence ID" value="RWX52121.1"/>
    <property type="molecule type" value="Genomic_DNA"/>
</dbReference>